<evidence type="ECO:0000313" key="2">
    <source>
        <dbReference type="Ensembl" id="ENSECRP00000012722.1"/>
    </source>
</evidence>
<dbReference type="GeneTree" id="ENSGT00940000163216"/>
<keyword evidence="3" id="KW-1185">Reference proteome</keyword>
<reference evidence="2" key="3">
    <citation type="submission" date="2025-09" db="UniProtKB">
        <authorList>
            <consortium name="Ensembl"/>
        </authorList>
    </citation>
    <scope>IDENTIFICATION</scope>
</reference>
<dbReference type="Proteomes" id="UP000694620">
    <property type="component" value="Chromosome 2"/>
</dbReference>
<accession>A0A8C4S7C9</accession>
<dbReference type="SUPFAM" id="SSF48726">
    <property type="entry name" value="Immunoglobulin"/>
    <property type="match status" value="1"/>
</dbReference>
<dbReference type="InterPro" id="IPR036179">
    <property type="entry name" value="Ig-like_dom_sf"/>
</dbReference>
<dbReference type="PANTHER" id="PTHR44819:SF1">
    <property type="entry name" value="V-TYPE IMMUNOGLOBULIN DOMAIN-CONTAINING SUPPRESSOR OF T-CELL ACTIVATION"/>
    <property type="match status" value="1"/>
</dbReference>
<proteinExistence type="predicted"/>
<dbReference type="RefSeq" id="XP_028651037.1">
    <property type="nucleotide sequence ID" value="XM_028795204.2"/>
</dbReference>
<dbReference type="InterPro" id="IPR013783">
    <property type="entry name" value="Ig-like_fold"/>
</dbReference>
<name>A0A8C4S7C9_ERPCA</name>
<dbReference type="AlphaFoldDB" id="A0A8C4S7C9"/>
<keyword evidence="1" id="KW-1133">Transmembrane helix</keyword>
<feature type="transmembrane region" description="Helical" evidence="1">
    <location>
        <begin position="178"/>
        <end position="202"/>
    </location>
</feature>
<gene>
    <name evidence="2" type="primary">vsir</name>
</gene>
<dbReference type="PANTHER" id="PTHR44819">
    <property type="entry name" value="V-TYPE IMMUNOGLOBULIN DOMAIN-CONTAINING SUPPRESSOR OF T-CELL ACTIVATION"/>
    <property type="match status" value="1"/>
</dbReference>
<dbReference type="Ensembl" id="ENSECRT00000012939.1">
    <property type="protein sequence ID" value="ENSECRP00000012722.1"/>
    <property type="gene ID" value="ENSECRG00000008490.1"/>
</dbReference>
<dbReference type="GeneID" id="114646838"/>
<evidence type="ECO:0000256" key="1">
    <source>
        <dbReference type="SAM" id="Phobius"/>
    </source>
</evidence>
<protein>
    <recommendedName>
        <fullName evidence="4">V-set immunoregulatory receptor</fullName>
    </recommendedName>
</protein>
<dbReference type="Gene3D" id="2.60.40.10">
    <property type="entry name" value="Immunoglobulins"/>
    <property type="match status" value="1"/>
</dbReference>
<dbReference type="CTD" id="64115"/>
<reference evidence="2" key="1">
    <citation type="submission" date="2021-06" db="EMBL/GenBank/DDBJ databases">
        <authorList>
            <consortium name="Wellcome Sanger Institute Data Sharing"/>
        </authorList>
    </citation>
    <scope>NUCLEOTIDE SEQUENCE [LARGE SCALE GENOMIC DNA]</scope>
</reference>
<keyword evidence="1" id="KW-0812">Transmembrane</keyword>
<reference evidence="2" key="2">
    <citation type="submission" date="2025-08" db="UniProtKB">
        <authorList>
            <consortium name="Ensembl"/>
        </authorList>
    </citation>
    <scope>IDENTIFICATION</scope>
</reference>
<dbReference type="OrthoDB" id="8910360at2759"/>
<dbReference type="GO" id="GO:0046636">
    <property type="term" value="P:negative regulation of alpha-beta T cell activation"/>
    <property type="evidence" value="ECO:0007669"/>
    <property type="project" value="TreeGrafter"/>
</dbReference>
<dbReference type="GO" id="GO:0050776">
    <property type="term" value="P:regulation of immune response"/>
    <property type="evidence" value="ECO:0007669"/>
    <property type="project" value="InterPro"/>
</dbReference>
<sequence>MDLHGKKGTAVLLCVLSYLAAWRGVAWTMKVIAPHVSFSCPEGTNVTLPCIIVGPLSGPHDKVGRNFHFSVNKDPKCPEKVHPRHANEIIHKPQHGVYFGINHKGKFWITLTNLTLMDQGTYCCIVYDVAQKSNSTQLQQIKHAYIDLNVTKWNGTGNENCIIHDASHIEMDPKEASIAAGLATAGCIMGVLSLPLILLLVYKQRQSVVSTRRAHELVRMDSEAQGHENPVFEEVMGEAKTRTVAQIMRQQSESGRHLLSEPNTPLSPPVHGDCFFPSQEPIPESPDLVKI</sequence>
<evidence type="ECO:0008006" key="4">
    <source>
        <dbReference type="Google" id="ProtNLM"/>
    </source>
</evidence>
<keyword evidence="1" id="KW-0472">Membrane</keyword>
<organism evidence="2 3">
    <name type="scientific">Erpetoichthys calabaricus</name>
    <name type="common">Rope fish</name>
    <name type="synonym">Calamoichthys calabaricus</name>
    <dbReference type="NCBI Taxonomy" id="27687"/>
    <lineage>
        <taxon>Eukaryota</taxon>
        <taxon>Metazoa</taxon>
        <taxon>Chordata</taxon>
        <taxon>Craniata</taxon>
        <taxon>Vertebrata</taxon>
        <taxon>Euteleostomi</taxon>
        <taxon>Actinopterygii</taxon>
        <taxon>Polypteriformes</taxon>
        <taxon>Polypteridae</taxon>
        <taxon>Erpetoichthys</taxon>
    </lineage>
</organism>
<dbReference type="InterPro" id="IPR042473">
    <property type="entry name" value="VISTA"/>
</dbReference>
<evidence type="ECO:0000313" key="3">
    <source>
        <dbReference type="Proteomes" id="UP000694620"/>
    </source>
</evidence>
<dbReference type="GO" id="GO:0005886">
    <property type="term" value="C:plasma membrane"/>
    <property type="evidence" value="ECO:0007669"/>
    <property type="project" value="TreeGrafter"/>
</dbReference>